<dbReference type="PANTHER" id="PTHR11246:SF5">
    <property type="entry name" value="PRE-MRNA-SPLICING FACTOR SYF1"/>
    <property type="match status" value="1"/>
</dbReference>
<sequence>MVKGHDMGRMERMSGDMSIYDASTYLDSTYDRNKNEELAALYDNRFHEEIARNPNTSNPWVEHIALLKSLRAPEDINRVYKLKDICTLETVNPNEDGKRIAKHLERRDLQPDSITKRIMATYERAVEHIPLSYKVWFGYIRDSIESLKCTFYQHPLAYIRINELFERCLVHIYACPAIYLLYGQFLREQNQITRTRRLYDRALLNLPITQHEMIWEHYIKFAQKVELLGLERSVLRRYIQLKPHFRKALYESLKKHGKYDEACLVLCELLNDENFVSDDGKTQYDLWIELCELIRDNSHHIYSVPIDAIVKEGISKYSDQVAQLWIILADIHILRGHMLSARDVYEEALNSVTTVQDFSTIFDVYARFLENFAREKKKTEGASADVIITVERLEHLVNNRAMLLSNVKLKQNVHNVYNWLHYAQLMNGDVEKTKEIFEKAVVSVDPKRSVGRITELWTVYATFFESRGDISGADSIYAKAVEANFKFVDDLASIWCAWVEMYLRHQDFKHALELARRAVDVRNKKDANHVQQRLHRSVKLWSLCLDLEQNFGTIATCRATFDLMVELKVVTPQIALNFAMYLEDSRYFEASFSVFEKCVSLFKWPQLYYLYLPYLTKFVNRYKGRKLERAREIFDQCIHSGHEYKTGDIPAQYVKYLYFIYAHMEEEFGLVRRCLGILKDATKCASKEDQLTMIKLYLAKTTEFYGVVQTRNIYQESLEFVDDDIARELCSMYIQMERGLGEIDRARAIFTYCAQLCDPATHEEFWKEWREFEILHGNEDCFREMLRIKRSVQARYSRVHFNTEEIDIQPDGKVAQE</sequence>
<dbReference type="SMART" id="SM00386">
    <property type="entry name" value="HAT"/>
    <property type="match status" value="11"/>
</dbReference>
<dbReference type="InterPro" id="IPR003107">
    <property type="entry name" value="HAT"/>
</dbReference>
<evidence type="ECO:0000256" key="6">
    <source>
        <dbReference type="ARBA" id="ARBA00023187"/>
    </source>
</evidence>
<dbReference type="InterPro" id="IPR055430">
    <property type="entry name" value="HAT_Syf1_CNRKL1_C"/>
</dbReference>
<dbReference type="GO" id="GO:0000349">
    <property type="term" value="P:generation of catalytic spliceosome for first transesterification step"/>
    <property type="evidence" value="ECO:0007669"/>
    <property type="project" value="TreeGrafter"/>
</dbReference>
<keyword evidence="4" id="KW-0747">Spliceosome</keyword>
<dbReference type="SUPFAM" id="SSF48452">
    <property type="entry name" value="TPR-like"/>
    <property type="match status" value="3"/>
</dbReference>
<keyword evidence="5" id="KW-0677">Repeat</keyword>
<dbReference type="Gene3D" id="1.25.40.10">
    <property type="entry name" value="Tetratricopeptide repeat domain"/>
    <property type="match status" value="3"/>
</dbReference>
<proteinExistence type="inferred from homology"/>
<keyword evidence="3" id="KW-0507">mRNA processing</keyword>
<dbReference type="GO" id="GO:0000974">
    <property type="term" value="C:Prp19 complex"/>
    <property type="evidence" value="ECO:0007669"/>
    <property type="project" value="TreeGrafter"/>
</dbReference>
<comment type="caution">
    <text evidence="11">The sequence shown here is derived from an EMBL/GenBank/DDBJ whole genome shotgun (WGS) entry which is preliminary data.</text>
</comment>
<organism evidence="11 12">
    <name type="scientific">Babesia gibsoni</name>
    <dbReference type="NCBI Taxonomy" id="33632"/>
    <lineage>
        <taxon>Eukaryota</taxon>
        <taxon>Sar</taxon>
        <taxon>Alveolata</taxon>
        <taxon>Apicomplexa</taxon>
        <taxon>Aconoidasida</taxon>
        <taxon>Piroplasmida</taxon>
        <taxon>Babesiidae</taxon>
        <taxon>Babesia</taxon>
    </lineage>
</organism>
<comment type="similarity">
    <text evidence="2">Belongs to the crooked-neck family.</text>
</comment>
<dbReference type="Pfam" id="PF23231">
    <property type="entry name" value="HAT_Syf1_CNRKL1_C"/>
    <property type="match status" value="1"/>
</dbReference>
<evidence type="ECO:0000259" key="9">
    <source>
        <dbReference type="Pfam" id="PF23231"/>
    </source>
</evidence>
<dbReference type="GO" id="GO:0071014">
    <property type="term" value="C:post-mRNA release spliceosomal complex"/>
    <property type="evidence" value="ECO:0007669"/>
    <property type="project" value="TreeGrafter"/>
</dbReference>
<evidence type="ECO:0000259" key="8">
    <source>
        <dbReference type="Pfam" id="PF23220"/>
    </source>
</evidence>
<dbReference type="Pfam" id="PF23233">
    <property type="entry name" value="HAT_Syf1_CNRKL1_N"/>
    <property type="match status" value="1"/>
</dbReference>
<dbReference type="GO" id="GO:0071007">
    <property type="term" value="C:U2-type catalytic step 2 spliceosome"/>
    <property type="evidence" value="ECO:0007669"/>
    <property type="project" value="TreeGrafter"/>
</dbReference>
<evidence type="ECO:0000259" key="10">
    <source>
        <dbReference type="Pfam" id="PF23233"/>
    </source>
</evidence>
<keyword evidence="7" id="KW-0539">Nucleus</keyword>
<comment type="subcellular location">
    <subcellularLocation>
        <location evidence="1">Nucleus</location>
    </subcellularLocation>
</comment>
<dbReference type="InterPro" id="IPR011990">
    <property type="entry name" value="TPR-like_helical_dom_sf"/>
</dbReference>
<evidence type="ECO:0000313" key="12">
    <source>
        <dbReference type="Proteomes" id="UP001230268"/>
    </source>
</evidence>
<protein>
    <submittedName>
        <fullName evidence="11">Pre-mRNA splicing factor like protein</fullName>
    </submittedName>
</protein>
<gene>
    <name evidence="11" type="ORF">BgAZ_100570</name>
</gene>
<evidence type="ECO:0000256" key="7">
    <source>
        <dbReference type="ARBA" id="ARBA00023242"/>
    </source>
</evidence>
<keyword evidence="12" id="KW-1185">Reference proteome</keyword>
<reference evidence="11" key="1">
    <citation type="submission" date="2023-08" db="EMBL/GenBank/DDBJ databases">
        <title>Draft sequence of the Babesia gibsoni genome.</title>
        <authorList>
            <person name="Yamagishi J.Y."/>
            <person name="Xuan X.X."/>
        </authorList>
    </citation>
    <scope>NUCLEOTIDE SEQUENCE</scope>
    <source>
        <strain evidence="11">Azabu</strain>
    </source>
</reference>
<dbReference type="Proteomes" id="UP001230268">
    <property type="component" value="Unassembled WGS sequence"/>
</dbReference>
<feature type="domain" description="Pre-mRNA-splicing factor SYF1 central HAT repeats" evidence="8">
    <location>
        <begin position="251"/>
        <end position="444"/>
    </location>
</feature>
<evidence type="ECO:0000256" key="5">
    <source>
        <dbReference type="ARBA" id="ARBA00022737"/>
    </source>
</evidence>
<keyword evidence="6" id="KW-0508">mRNA splicing</keyword>
<evidence type="ECO:0000256" key="4">
    <source>
        <dbReference type="ARBA" id="ARBA00022728"/>
    </source>
</evidence>
<dbReference type="EMBL" id="JAVEPI010000001">
    <property type="protein sequence ID" value="KAK1444151.1"/>
    <property type="molecule type" value="Genomic_DNA"/>
</dbReference>
<feature type="domain" description="Pre-mRNA-splicing factor Syf1/CRNKL1-like C-terminal HAT-repeats" evidence="9">
    <location>
        <begin position="446"/>
        <end position="806"/>
    </location>
</feature>
<dbReference type="FunFam" id="1.25.40.10:FF:000137">
    <property type="entry name" value="Pre-mRNA-splicing factor syf1"/>
    <property type="match status" value="1"/>
</dbReference>
<dbReference type="InterPro" id="IPR055433">
    <property type="entry name" value="HAT_Syf1-like_N"/>
</dbReference>
<evidence type="ECO:0000256" key="1">
    <source>
        <dbReference type="ARBA" id="ARBA00004123"/>
    </source>
</evidence>
<evidence type="ECO:0000256" key="3">
    <source>
        <dbReference type="ARBA" id="ARBA00022664"/>
    </source>
</evidence>
<dbReference type="InterPro" id="IPR056350">
    <property type="entry name" value="HAT_Syf1_central"/>
</dbReference>
<dbReference type="PANTHER" id="PTHR11246">
    <property type="entry name" value="PRE-MRNA SPLICING FACTOR"/>
    <property type="match status" value="1"/>
</dbReference>
<evidence type="ECO:0000313" key="11">
    <source>
        <dbReference type="EMBL" id="KAK1444151.1"/>
    </source>
</evidence>
<dbReference type="InterPro" id="IPR045075">
    <property type="entry name" value="Syf1-like"/>
</dbReference>
<name>A0AAD8PF02_BABGI</name>
<dbReference type="Pfam" id="PF23220">
    <property type="entry name" value="HAT_Syf1_M"/>
    <property type="match status" value="1"/>
</dbReference>
<accession>A0AAD8PF02</accession>
<feature type="domain" description="Pre-mRNA-splicing factor Syf1-like N-terminal HAT-repeats" evidence="10">
    <location>
        <begin position="115"/>
        <end position="243"/>
    </location>
</feature>
<evidence type="ECO:0000256" key="2">
    <source>
        <dbReference type="ARBA" id="ARBA00008644"/>
    </source>
</evidence>
<dbReference type="AlphaFoldDB" id="A0AAD8PF02"/>